<reference evidence="2" key="1">
    <citation type="submission" date="2023-06" db="EMBL/GenBank/DDBJ databases">
        <title>Black Yeasts Isolated from many extreme environments.</title>
        <authorList>
            <person name="Coleine C."/>
            <person name="Stajich J.E."/>
            <person name="Selbmann L."/>
        </authorList>
    </citation>
    <scope>NUCLEOTIDE SEQUENCE</scope>
    <source>
        <strain evidence="2">CCFEE 5200</strain>
    </source>
</reference>
<dbReference type="SUPFAM" id="SSF51695">
    <property type="entry name" value="PLC-like phosphodiesterases"/>
    <property type="match status" value="1"/>
</dbReference>
<evidence type="ECO:0000256" key="1">
    <source>
        <dbReference type="SAM" id="SignalP"/>
    </source>
</evidence>
<dbReference type="GO" id="GO:0008081">
    <property type="term" value="F:phosphoric diester hydrolase activity"/>
    <property type="evidence" value="ECO:0007669"/>
    <property type="project" value="InterPro"/>
</dbReference>
<feature type="signal peptide" evidence="1">
    <location>
        <begin position="1"/>
        <end position="21"/>
    </location>
</feature>
<keyword evidence="3" id="KW-1185">Reference proteome</keyword>
<organism evidence="2 3">
    <name type="scientific">Friedmanniomyces endolithicus</name>
    <dbReference type="NCBI Taxonomy" id="329885"/>
    <lineage>
        <taxon>Eukaryota</taxon>
        <taxon>Fungi</taxon>
        <taxon>Dikarya</taxon>
        <taxon>Ascomycota</taxon>
        <taxon>Pezizomycotina</taxon>
        <taxon>Dothideomycetes</taxon>
        <taxon>Dothideomycetidae</taxon>
        <taxon>Mycosphaerellales</taxon>
        <taxon>Teratosphaeriaceae</taxon>
        <taxon>Friedmanniomyces</taxon>
    </lineage>
</organism>
<dbReference type="Proteomes" id="UP001175353">
    <property type="component" value="Unassembled WGS sequence"/>
</dbReference>
<comment type="caution">
    <text evidence="2">The sequence shown here is derived from an EMBL/GenBank/DDBJ whole genome shotgun (WGS) entry which is preliminary data.</text>
</comment>
<keyword evidence="1" id="KW-0732">Signal</keyword>
<dbReference type="InterPro" id="IPR017946">
    <property type="entry name" value="PLC-like_Pdiesterase_TIM-brl"/>
</dbReference>
<dbReference type="PANTHER" id="PTHR13593">
    <property type="match status" value="1"/>
</dbReference>
<evidence type="ECO:0000313" key="2">
    <source>
        <dbReference type="EMBL" id="KAK0970077.1"/>
    </source>
</evidence>
<accession>A0AAN6QLB7</accession>
<dbReference type="PANTHER" id="PTHR13593:SF80">
    <property type="entry name" value="PLC-LIKE PHOSPHODIESTERASE"/>
    <property type="match status" value="1"/>
</dbReference>
<proteinExistence type="predicted"/>
<name>A0AAN6QLB7_9PEZI</name>
<dbReference type="PROSITE" id="PS51257">
    <property type="entry name" value="PROKAR_LIPOPROTEIN"/>
    <property type="match status" value="1"/>
</dbReference>
<dbReference type="Gene3D" id="3.20.20.190">
    <property type="entry name" value="Phosphatidylinositol (PI) phosphodiesterase"/>
    <property type="match status" value="1"/>
</dbReference>
<dbReference type="EMBL" id="JAUJLE010000190">
    <property type="protein sequence ID" value="KAK0970077.1"/>
    <property type="molecule type" value="Genomic_DNA"/>
</dbReference>
<dbReference type="GO" id="GO:0006629">
    <property type="term" value="P:lipid metabolic process"/>
    <property type="evidence" value="ECO:0007669"/>
    <property type="project" value="InterPro"/>
</dbReference>
<dbReference type="InterPro" id="IPR051057">
    <property type="entry name" value="PI-PLC_domain"/>
</dbReference>
<evidence type="ECO:0000313" key="3">
    <source>
        <dbReference type="Proteomes" id="UP001175353"/>
    </source>
</evidence>
<dbReference type="Pfam" id="PF26146">
    <property type="entry name" value="PI-PLC_X"/>
    <property type="match status" value="1"/>
</dbReference>
<dbReference type="AlphaFoldDB" id="A0AAN6QLB7"/>
<gene>
    <name evidence="2" type="ORF">LTR91_016077</name>
</gene>
<sequence length="361" mass="37999">MLVRSLQMLLLLPAALRLAFAQNSNSSTACNNSPDLCQRAYNNITHLGAHDSPFVRDASTGYSVSGNQYYNTTVQLAAGVRLLSAQVQTNSTNGQLSVCHTSCSLLNVGTLRSWLQEVNTWLVANPNEVVTILLVNGASASATSLAAEYEAAGITNSAYTPTRSSAIEQWPTLQQLINNGTRLLNFVATLTDNAGAPYLMNEFDYIFENSYQNTAPTDFSCTANRPDSVANNTSGALGAGMMPLMNHFLYANETLFEMPNTTYLATTNAPSGGVGNLGDAATQCTSEYGRVPTFVLVDFFNVGPAISAVDRLNGVTAPVGRTGVSTAVASASTSGADIMSAGWGKGVVMLCLTIWAIGGGI</sequence>
<feature type="chain" id="PRO_5042971819" description="Phosphatidylinositol-specific phospholipase C X domain-containing protein" evidence="1">
    <location>
        <begin position="22"/>
        <end position="361"/>
    </location>
</feature>
<evidence type="ECO:0008006" key="4">
    <source>
        <dbReference type="Google" id="ProtNLM"/>
    </source>
</evidence>
<protein>
    <recommendedName>
        <fullName evidence="4">Phosphatidylinositol-specific phospholipase C X domain-containing protein</fullName>
    </recommendedName>
</protein>